<keyword evidence="3" id="KW-1185">Reference proteome</keyword>
<name>A0A242A6U2_9ENTE</name>
<dbReference type="RefSeq" id="WP_086274737.1">
    <property type="nucleotide sequence ID" value="NZ_NGKU01000001.1"/>
</dbReference>
<evidence type="ECO:0000313" key="2">
    <source>
        <dbReference type="EMBL" id="OTN76755.1"/>
    </source>
</evidence>
<accession>A0A242A6U2</accession>
<dbReference type="STRING" id="1834191.A5886_001834"/>
<dbReference type="EMBL" id="NGKU01000001">
    <property type="protein sequence ID" value="OTN76755.1"/>
    <property type="molecule type" value="Genomic_DNA"/>
</dbReference>
<evidence type="ECO:0008006" key="4">
    <source>
        <dbReference type="Google" id="ProtNLM"/>
    </source>
</evidence>
<protein>
    <recommendedName>
        <fullName evidence="4">Recombinase RecT</fullName>
    </recommendedName>
</protein>
<feature type="region of interest" description="Disordered" evidence="1">
    <location>
        <begin position="217"/>
        <end position="260"/>
    </location>
</feature>
<evidence type="ECO:0000256" key="1">
    <source>
        <dbReference type="SAM" id="MobiDB-lite"/>
    </source>
</evidence>
<dbReference type="AlphaFoldDB" id="A0A242A6U2"/>
<reference evidence="2 3" key="1">
    <citation type="submission" date="2017-05" db="EMBL/GenBank/DDBJ databases">
        <title>The Genome Sequence of Enterococcus sp. 8G7_MSG3316.</title>
        <authorList>
            <consortium name="The Broad Institute Genomics Platform"/>
            <consortium name="The Broad Institute Genomic Center for Infectious Diseases"/>
            <person name="Earl A."/>
            <person name="Manson A."/>
            <person name="Schwartman J."/>
            <person name="Gilmore M."/>
            <person name="Abouelleil A."/>
            <person name="Cao P."/>
            <person name="Chapman S."/>
            <person name="Cusick C."/>
            <person name="Shea T."/>
            <person name="Young S."/>
            <person name="Neafsey D."/>
            <person name="Nusbaum C."/>
            <person name="Birren B."/>
        </authorList>
    </citation>
    <scope>NUCLEOTIDE SEQUENCE [LARGE SCALE GENOMIC DNA]</scope>
    <source>
        <strain evidence="2 3">8G7_MSG3316</strain>
    </source>
</reference>
<organism evidence="2 3">
    <name type="scientific">Candidatus Enterococcus testudinis</name>
    <dbReference type="NCBI Taxonomy" id="1834191"/>
    <lineage>
        <taxon>Bacteria</taxon>
        <taxon>Bacillati</taxon>
        <taxon>Bacillota</taxon>
        <taxon>Bacilli</taxon>
        <taxon>Lactobacillales</taxon>
        <taxon>Enterococcaceae</taxon>
        <taxon>Enterococcus</taxon>
    </lineage>
</organism>
<feature type="compositionally biased region" description="Basic and acidic residues" evidence="1">
    <location>
        <begin position="222"/>
        <end position="237"/>
    </location>
</feature>
<dbReference type="OrthoDB" id="1091556at2"/>
<gene>
    <name evidence="2" type="ORF">A5886_001834</name>
</gene>
<comment type="caution">
    <text evidence="2">The sequence shown here is derived from an EMBL/GenBank/DDBJ whole genome shotgun (WGS) entry which is preliminary data.</text>
</comment>
<proteinExistence type="predicted"/>
<dbReference type="Proteomes" id="UP000195043">
    <property type="component" value="Unassembled WGS sequence"/>
</dbReference>
<sequence>MTNQIQKRKMAEPVESPSLNNIWTDQNAFQTAMRMANALSASTIVPRDYQGENGLGNCMIALEMASRLNTSPLMVMQNLYVVNGRPSWSSQYIIAMINNSKKYRTELQFEFEGEGETLACTAYVEDYSGRTIKGPKITMEMAKAEGWVSKNGSKWKTMSEVMIRYRAASFFGRLNCPDMIMGLYSTEEAAEIDADFIVVDDVADRVEKEIIENANSVVLNPEPHKEDDEKIEERPENVNEDGEIEKSSQETLDLGEEDPY</sequence>
<evidence type="ECO:0000313" key="3">
    <source>
        <dbReference type="Proteomes" id="UP000195043"/>
    </source>
</evidence>